<evidence type="ECO:0000256" key="3">
    <source>
        <dbReference type="ARBA" id="ARBA00022448"/>
    </source>
</evidence>
<dbReference type="AlphaFoldDB" id="C3KN21"/>
<dbReference type="Gene3D" id="3.40.50.300">
    <property type="entry name" value="P-loop containing nucleotide triphosphate hydrolases"/>
    <property type="match status" value="2"/>
</dbReference>
<proteinExistence type="inferred from homology"/>
<dbReference type="EC" id="3.6.3.17" evidence="12"/>
<feature type="domain" description="ABC transporter" evidence="11">
    <location>
        <begin position="22"/>
        <end position="257"/>
    </location>
</feature>
<dbReference type="CDD" id="cd03215">
    <property type="entry name" value="ABC_Carb_Monos_II"/>
    <property type="match status" value="1"/>
</dbReference>
<feature type="domain" description="ABC transporter" evidence="11">
    <location>
        <begin position="271"/>
        <end position="514"/>
    </location>
</feature>
<dbReference type="PANTHER" id="PTHR43790:SF9">
    <property type="entry name" value="GALACTOFURANOSE TRANSPORTER ATP-BINDING PROTEIN YTFR"/>
    <property type="match status" value="1"/>
</dbReference>
<accession>C3KN21</accession>
<dbReference type="HOGENOM" id="CLU_000604_92_3_5"/>
<reference evidence="13" key="1">
    <citation type="journal article" date="2004" name="J. Bacteriol.">
        <title>An evolutionary hot spot: the pNGR234b replicon of Rhizobium sp. strain NGR234.</title>
        <authorList>
            <person name="Streit W.R."/>
            <person name="Schmitz R.A."/>
            <person name="Perret X."/>
            <person name="Staehelin C."/>
            <person name="Deakin W.J."/>
            <person name="Raasch C."/>
            <person name="Liesegang H."/>
            <person name="Broughton W.J."/>
        </authorList>
    </citation>
    <scope>NUCLEOTIDE SEQUENCE [LARGE SCALE GENOMIC DNA]</scope>
    <source>
        <strain evidence="13">NBRC 101917 / NGR234</strain>
    </source>
</reference>
<geneLocation type="plasmid" evidence="13">
    <name>sym pNGR234b</name>
</geneLocation>
<evidence type="ECO:0000256" key="9">
    <source>
        <dbReference type="ARBA" id="ARBA00022967"/>
    </source>
</evidence>
<keyword evidence="8 12" id="KW-0067">ATP-binding</keyword>
<evidence type="ECO:0000256" key="4">
    <source>
        <dbReference type="ARBA" id="ARBA00022475"/>
    </source>
</evidence>
<evidence type="ECO:0000256" key="1">
    <source>
        <dbReference type="ARBA" id="ARBA00004202"/>
    </source>
</evidence>
<dbReference type="FunFam" id="3.40.50.300:FF:000127">
    <property type="entry name" value="Ribose import ATP-binding protein RbsA"/>
    <property type="match status" value="1"/>
</dbReference>
<dbReference type="SMART" id="SM00382">
    <property type="entry name" value="AAA"/>
    <property type="match status" value="2"/>
</dbReference>
<evidence type="ECO:0000256" key="2">
    <source>
        <dbReference type="ARBA" id="ARBA00005417"/>
    </source>
</evidence>
<dbReference type="PROSITE" id="PS50893">
    <property type="entry name" value="ABC_TRANSPORTER_2"/>
    <property type="match status" value="2"/>
</dbReference>
<sequence length="516" mass="57132">MAHQLVATHDPVALAAGPPSLLTTEGLTKRYPGVTALASIDFELRHGEVHVLFGENGAGKSTLISLLAGAQQPTEGRIRMCGQEVSFQSVHDARAHGVRAVFQEFSLVPQLTVEENMFLGQEFRRGPFLDKAMLRRQAREILDRLEFELRPEALVATLSRADQQMVEIAKAFTEGVSVLILDEPTASLTERETDRLFALIETAKRNGTGIVYITHRMAEIRRIGDRITVLRDGRKVASLRADEANDDQLIELMTGRVIDQIYPRIAHRPERVLLELDRVTLANRLLRSVSLNVRAGEVVGVAGLVGSGKSNIGRAAFGLEKIEDGRIRFKGRDVTGFSVSTMMQEGLFYVPSDRRDEGLVMMRGARENMALSALDSPSFARFGILRRSAEVKRASDLAKHLKLRPMDLERGVEQFSGGNQQKVMIAKALAREIDLFIFDEPTVGVDVATRTSIYELIGKLCEAGAGILLISSDLPEILNLSNRAYVMYRGELRAELSGAEITQENVLGHFFERDAK</sequence>
<dbReference type="GO" id="GO:0016887">
    <property type="term" value="F:ATP hydrolysis activity"/>
    <property type="evidence" value="ECO:0007669"/>
    <property type="project" value="InterPro"/>
</dbReference>
<keyword evidence="13" id="KW-1185">Reference proteome</keyword>
<keyword evidence="12" id="KW-0378">Hydrolase</keyword>
<dbReference type="Proteomes" id="UP000001054">
    <property type="component" value="Plasmid pNGR234b"/>
</dbReference>
<reference evidence="12 13" key="2">
    <citation type="journal article" date="2009" name="Appl. Environ. Microbiol.">
        <title>Rhizobium sp. strain NGR234 possesses a remarkable number of secretion systems.</title>
        <authorList>
            <person name="Schmeisser C."/>
            <person name="Liesegang H."/>
            <person name="Krysciak D."/>
            <person name="Bakkou N."/>
            <person name="Le Quere A."/>
            <person name="Wollherr A."/>
            <person name="Heinemeyer I."/>
            <person name="Morgenstern B."/>
            <person name="Pommerening-Roeser A."/>
            <person name="Flores M."/>
            <person name="Palacios R."/>
            <person name="Brenner S."/>
            <person name="Gottschalk G."/>
            <person name="Schmitz R.A."/>
            <person name="Broughton W.J."/>
            <person name="Perret X."/>
            <person name="Strittmatter A.W."/>
            <person name="Streit W.R."/>
        </authorList>
    </citation>
    <scope>NUCLEOTIDE SEQUENCE [LARGE SCALE GENOMIC DNA]</scope>
    <source>
        <strain evidence="13">NBRC 101917 / NGR234</strain>
    </source>
</reference>
<name>C3KN21_SINFN</name>
<keyword evidence="12" id="KW-0614">Plasmid</keyword>
<dbReference type="SUPFAM" id="SSF52540">
    <property type="entry name" value="P-loop containing nucleoside triphosphate hydrolases"/>
    <property type="match status" value="2"/>
</dbReference>
<dbReference type="OrthoDB" id="9805029at2"/>
<dbReference type="InterPro" id="IPR027417">
    <property type="entry name" value="P-loop_NTPase"/>
</dbReference>
<evidence type="ECO:0000256" key="6">
    <source>
        <dbReference type="ARBA" id="ARBA00022737"/>
    </source>
</evidence>
<dbReference type="CDD" id="cd03216">
    <property type="entry name" value="ABC_Carb_Monos_I"/>
    <property type="match status" value="1"/>
</dbReference>
<dbReference type="PATRIC" id="fig|394.7.peg.576"/>
<dbReference type="PANTHER" id="PTHR43790">
    <property type="entry name" value="CARBOHYDRATE TRANSPORT ATP-BINDING PROTEIN MG119-RELATED"/>
    <property type="match status" value="1"/>
</dbReference>
<evidence type="ECO:0000259" key="11">
    <source>
        <dbReference type="PROSITE" id="PS50893"/>
    </source>
</evidence>
<keyword evidence="5" id="KW-0762">Sugar transport</keyword>
<evidence type="ECO:0000256" key="5">
    <source>
        <dbReference type="ARBA" id="ARBA00022597"/>
    </source>
</evidence>
<dbReference type="KEGG" id="rhi:NGR_b01270"/>
<keyword evidence="10" id="KW-0472">Membrane</keyword>
<comment type="subcellular location">
    <subcellularLocation>
        <location evidence="1">Cell membrane</location>
        <topology evidence="1">Peripheral membrane protein</topology>
    </subcellularLocation>
</comment>
<dbReference type="InterPro" id="IPR050107">
    <property type="entry name" value="ABC_carbohydrate_import_ATPase"/>
</dbReference>
<dbReference type="InterPro" id="IPR003593">
    <property type="entry name" value="AAA+_ATPase"/>
</dbReference>
<dbReference type="GO" id="GO:0005886">
    <property type="term" value="C:plasma membrane"/>
    <property type="evidence" value="ECO:0007669"/>
    <property type="project" value="UniProtKB-SubCell"/>
</dbReference>
<evidence type="ECO:0000256" key="7">
    <source>
        <dbReference type="ARBA" id="ARBA00022741"/>
    </source>
</evidence>
<dbReference type="EMBL" id="CP000874">
    <property type="protein sequence ID" value="ACP21594.1"/>
    <property type="molecule type" value="Genomic_DNA"/>
</dbReference>
<dbReference type="GO" id="GO:0005524">
    <property type="term" value="F:ATP binding"/>
    <property type="evidence" value="ECO:0007669"/>
    <property type="project" value="UniProtKB-KW"/>
</dbReference>
<keyword evidence="4" id="KW-1003">Cell membrane</keyword>
<protein>
    <submittedName>
        <fullName evidence="12">Ribose import ATP-binding protein rbsA</fullName>
        <ecNumber evidence="12">3.6.3.17</ecNumber>
    </submittedName>
</protein>
<dbReference type="RefSeq" id="WP_012706196.1">
    <property type="nucleotide sequence ID" value="NC_012586.1"/>
</dbReference>
<evidence type="ECO:0000313" key="13">
    <source>
        <dbReference type="Proteomes" id="UP000001054"/>
    </source>
</evidence>
<keyword evidence="7" id="KW-0547">Nucleotide-binding</keyword>
<comment type="similarity">
    <text evidence="2">Belongs to the ABC transporter superfamily.</text>
</comment>
<gene>
    <name evidence="12" type="primary">rbsA2</name>
    <name evidence="12" type="ordered locus">NGR_b01270</name>
</gene>
<dbReference type="InterPro" id="IPR003439">
    <property type="entry name" value="ABC_transporter-like_ATP-bd"/>
</dbReference>
<dbReference type="PROSITE" id="PS00211">
    <property type="entry name" value="ABC_TRANSPORTER_1"/>
    <property type="match status" value="1"/>
</dbReference>
<keyword evidence="6" id="KW-0677">Repeat</keyword>
<evidence type="ECO:0000256" key="10">
    <source>
        <dbReference type="ARBA" id="ARBA00023136"/>
    </source>
</evidence>
<dbReference type="InterPro" id="IPR017871">
    <property type="entry name" value="ABC_transporter-like_CS"/>
</dbReference>
<evidence type="ECO:0000313" key="12">
    <source>
        <dbReference type="EMBL" id="ACP21594.1"/>
    </source>
</evidence>
<evidence type="ECO:0000256" key="8">
    <source>
        <dbReference type="ARBA" id="ARBA00022840"/>
    </source>
</evidence>
<organism evidence="12 13">
    <name type="scientific">Sinorhizobium fredii (strain NBRC 101917 / NGR234)</name>
    <dbReference type="NCBI Taxonomy" id="394"/>
    <lineage>
        <taxon>Bacteria</taxon>
        <taxon>Pseudomonadati</taxon>
        <taxon>Pseudomonadota</taxon>
        <taxon>Alphaproteobacteria</taxon>
        <taxon>Hyphomicrobiales</taxon>
        <taxon>Rhizobiaceae</taxon>
        <taxon>Sinorhizobium/Ensifer group</taxon>
        <taxon>Sinorhizobium</taxon>
    </lineage>
</organism>
<keyword evidence="9" id="KW-1278">Translocase</keyword>
<keyword evidence="3" id="KW-0813">Transport</keyword>
<dbReference type="Pfam" id="PF00005">
    <property type="entry name" value="ABC_tran"/>
    <property type="match status" value="2"/>
</dbReference>